<dbReference type="EMBL" id="LGRX02025804">
    <property type="protein sequence ID" value="KAK3251831.1"/>
    <property type="molecule type" value="Genomic_DNA"/>
</dbReference>
<reference evidence="1 2" key="1">
    <citation type="journal article" date="2015" name="Genome Biol. Evol.">
        <title>Comparative Genomics of a Bacterivorous Green Alga Reveals Evolutionary Causalities and Consequences of Phago-Mixotrophic Mode of Nutrition.</title>
        <authorList>
            <person name="Burns J.A."/>
            <person name="Paasch A."/>
            <person name="Narechania A."/>
            <person name="Kim E."/>
        </authorList>
    </citation>
    <scope>NUCLEOTIDE SEQUENCE [LARGE SCALE GENOMIC DNA]</scope>
    <source>
        <strain evidence="1 2">PLY_AMNH</strain>
    </source>
</reference>
<gene>
    <name evidence="1" type="ORF">CYMTET_38845</name>
</gene>
<organism evidence="1 2">
    <name type="scientific">Cymbomonas tetramitiformis</name>
    <dbReference type="NCBI Taxonomy" id="36881"/>
    <lineage>
        <taxon>Eukaryota</taxon>
        <taxon>Viridiplantae</taxon>
        <taxon>Chlorophyta</taxon>
        <taxon>Pyramimonadophyceae</taxon>
        <taxon>Pyramimonadales</taxon>
        <taxon>Pyramimonadaceae</taxon>
        <taxon>Cymbomonas</taxon>
    </lineage>
</organism>
<dbReference type="AlphaFoldDB" id="A0AAE0CB79"/>
<accession>A0AAE0CB79</accession>
<keyword evidence="2" id="KW-1185">Reference proteome</keyword>
<evidence type="ECO:0000313" key="2">
    <source>
        <dbReference type="Proteomes" id="UP001190700"/>
    </source>
</evidence>
<protein>
    <submittedName>
        <fullName evidence="1">Uncharacterized protein</fullName>
    </submittedName>
</protein>
<comment type="caution">
    <text evidence="1">The sequence shown here is derived from an EMBL/GenBank/DDBJ whole genome shotgun (WGS) entry which is preliminary data.</text>
</comment>
<name>A0AAE0CB79_9CHLO</name>
<dbReference type="Proteomes" id="UP001190700">
    <property type="component" value="Unassembled WGS sequence"/>
</dbReference>
<evidence type="ECO:0000313" key="1">
    <source>
        <dbReference type="EMBL" id="KAK3251831.1"/>
    </source>
</evidence>
<proteinExistence type="predicted"/>
<sequence length="281" mass="31777">MRVTLADGSVKTTGSVAYSKFTARTTTGTYSESSMAMRVLPLGIAVDMVLGGKWLRSLSLSLKDGLEETQRMEEASTISTTRRQLGKSVRFQTESSPGRRVRQAVFDRIQAKYGNFNVDACCDEQGNDRQEWRLDPGNTYAVFLLPNIQARMPRRRSLFRRAGMRIEEVIPTHDAQFEPVQLMEGPNGKLVDLQQPMLVVYAPPSKQRVQRIRHTRTPVPIVLKGKSAKLRDSEENATDAVFMEALKSEYDRDGSLHDAMTYGTRRRTLLIAVRRTFVWCG</sequence>